<evidence type="ECO:0000256" key="3">
    <source>
        <dbReference type="ARBA" id="ARBA00023125"/>
    </source>
</evidence>
<dbReference type="STRING" id="13333.W1P5G3"/>
<evidence type="ECO:0000256" key="1">
    <source>
        <dbReference type="ARBA" id="ARBA00004123"/>
    </source>
</evidence>
<evidence type="ECO:0000313" key="9">
    <source>
        <dbReference type="Proteomes" id="UP000017836"/>
    </source>
</evidence>
<keyword evidence="9" id="KW-1185">Reference proteome</keyword>
<dbReference type="CDD" id="cd10017">
    <property type="entry name" value="B3_DNA"/>
    <property type="match status" value="2"/>
</dbReference>
<name>W1P5G3_AMBTC</name>
<evidence type="ECO:0000256" key="5">
    <source>
        <dbReference type="ARBA" id="ARBA00023242"/>
    </source>
</evidence>
<dbReference type="AlphaFoldDB" id="W1P5G3"/>
<accession>W1P5G3</accession>
<dbReference type="OMA" id="SNMGMID"/>
<proteinExistence type="predicted"/>
<dbReference type="GO" id="GO:0003677">
    <property type="term" value="F:DNA binding"/>
    <property type="evidence" value="ECO:0007669"/>
    <property type="project" value="UniProtKB-KW"/>
</dbReference>
<keyword evidence="4" id="KW-0804">Transcription</keyword>
<reference evidence="9" key="1">
    <citation type="journal article" date="2013" name="Science">
        <title>The Amborella genome and the evolution of flowering plants.</title>
        <authorList>
            <consortium name="Amborella Genome Project"/>
        </authorList>
    </citation>
    <scope>NUCLEOTIDE SEQUENCE [LARGE SCALE GENOMIC DNA]</scope>
</reference>
<sequence>MSIYVLQQIPHAFLKHIKKAAAGLAILRGPSGNLWHVEVNITNDSVAFQEGWPQFVTDHSLQLGEFLVFKHDGDLQFSVSIYDRYACQKENAYFAKPSEGVNSSIKKWKMAMENEHTLCLEYPKIGNHKSIVKDKHEMQIVFAQKKYLKNDRASVDQRFSEQQSFRNDRLCVDQSFAKEKSLKNDRVAVDQRVARPSLDICSDFMTRNGSKQIIAKEDHIVISIKEEDNAYSPKSTAGPSASATLKLSVSDKNEKPRRHRRKPSLQSGSDLRAGIEGQKSIREQPYILHAFKEEKNFNFPRSTPAPLAIAYDDQYSKTRIEDMQLREVPFSVDLTEKEKEFSHPRSTVLPITPAALYIAYHDQRQHFMPNQIVTDGRESVFLVKRRHIHEEEKRFAIEAAKSFKSDNPFFTVVEPFYTYPSKVELDIPKEFRVKHLSTSRNMTLWDPKQKDWPVFYENWDTLGGLTSGWSEFALGNTLKGGDVCVFELVNDREFSIHIYPVVKDLIFVDLDPMIFACSSERLEELKSEND</sequence>
<evidence type="ECO:0000256" key="2">
    <source>
        <dbReference type="ARBA" id="ARBA00023015"/>
    </source>
</evidence>
<dbReference type="PANTHER" id="PTHR31391:SF165">
    <property type="entry name" value="B3 DOMAIN-CONTAINING PROTEIN LOC_OS12G40080-LIKE"/>
    <property type="match status" value="1"/>
</dbReference>
<feature type="region of interest" description="Disordered" evidence="6">
    <location>
        <begin position="229"/>
        <end position="276"/>
    </location>
</feature>
<evidence type="ECO:0000259" key="7">
    <source>
        <dbReference type="PROSITE" id="PS50863"/>
    </source>
</evidence>
<keyword evidence="5" id="KW-0539">Nucleus</keyword>
<feature type="domain" description="TF-B3" evidence="7">
    <location>
        <begin position="1"/>
        <end position="85"/>
    </location>
</feature>
<dbReference type="PANTHER" id="PTHR31391">
    <property type="entry name" value="B3 DOMAIN-CONTAINING PROTEIN OS11G0197600-RELATED"/>
    <property type="match status" value="1"/>
</dbReference>
<evidence type="ECO:0000256" key="6">
    <source>
        <dbReference type="SAM" id="MobiDB-lite"/>
    </source>
</evidence>
<evidence type="ECO:0000256" key="4">
    <source>
        <dbReference type="ARBA" id="ARBA00023163"/>
    </source>
</evidence>
<comment type="subcellular location">
    <subcellularLocation>
        <location evidence="1">Nucleus</location>
    </subcellularLocation>
</comment>
<gene>
    <name evidence="8" type="ORF">AMTR_s00045p00193040</name>
</gene>
<dbReference type="InterPro" id="IPR044837">
    <property type="entry name" value="REM16-like"/>
</dbReference>
<dbReference type="HOGENOM" id="CLU_015069_1_4_1"/>
<dbReference type="SUPFAM" id="SSF101936">
    <property type="entry name" value="DNA-binding pseudobarrel domain"/>
    <property type="match status" value="2"/>
</dbReference>
<keyword evidence="2" id="KW-0805">Transcription regulation</keyword>
<feature type="compositionally biased region" description="Polar residues" evidence="6">
    <location>
        <begin position="232"/>
        <end position="247"/>
    </location>
</feature>
<dbReference type="Pfam" id="PF02362">
    <property type="entry name" value="B3"/>
    <property type="match status" value="2"/>
</dbReference>
<protein>
    <recommendedName>
        <fullName evidence="7">TF-B3 domain-containing protein</fullName>
    </recommendedName>
</protein>
<feature type="domain" description="TF-B3" evidence="7">
    <location>
        <begin position="410"/>
        <end position="502"/>
    </location>
</feature>
<dbReference type="eggNOG" id="ENOG502QSIS">
    <property type="taxonomic scope" value="Eukaryota"/>
</dbReference>
<dbReference type="Gene3D" id="2.40.330.10">
    <property type="entry name" value="DNA-binding pseudobarrel domain"/>
    <property type="match status" value="2"/>
</dbReference>
<dbReference type="InterPro" id="IPR003340">
    <property type="entry name" value="B3_DNA-bd"/>
</dbReference>
<dbReference type="InterPro" id="IPR015300">
    <property type="entry name" value="DNA-bd_pseudobarrel_sf"/>
</dbReference>
<evidence type="ECO:0000313" key="8">
    <source>
        <dbReference type="EMBL" id="ERN02165.1"/>
    </source>
</evidence>
<keyword evidence="3" id="KW-0238">DNA-binding</keyword>
<dbReference type="Proteomes" id="UP000017836">
    <property type="component" value="Unassembled WGS sequence"/>
</dbReference>
<dbReference type="GO" id="GO:0005634">
    <property type="term" value="C:nucleus"/>
    <property type="evidence" value="ECO:0007669"/>
    <property type="project" value="UniProtKB-SubCell"/>
</dbReference>
<dbReference type="SMART" id="SM01019">
    <property type="entry name" value="B3"/>
    <property type="match status" value="2"/>
</dbReference>
<organism evidence="8 9">
    <name type="scientific">Amborella trichopoda</name>
    <dbReference type="NCBI Taxonomy" id="13333"/>
    <lineage>
        <taxon>Eukaryota</taxon>
        <taxon>Viridiplantae</taxon>
        <taxon>Streptophyta</taxon>
        <taxon>Embryophyta</taxon>
        <taxon>Tracheophyta</taxon>
        <taxon>Spermatophyta</taxon>
        <taxon>Magnoliopsida</taxon>
        <taxon>Amborellales</taxon>
        <taxon>Amborellaceae</taxon>
        <taxon>Amborella</taxon>
    </lineage>
</organism>
<dbReference type="EMBL" id="KI394661">
    <property type="protein sequence ID" value="ERN02165.1"/>
    <property type="molecule type" value="Genomic_DNA"/>
</dbReference>
<dbReference type="Gramene" id="ERN02165">
    <property type="protein sequence ID" value="ERN02165"/>
    <property type="gene ID" value="AMTR_s00045p00193040"/>
</dbReference>
<dbReference type="PROSITE" id="PS50863">
    <property type="entry name" value="B3"/>
    <property type="match status" value="2"/>
</dbReference>